<feature type="domain" description="Response regulatory" evidence="2">
    <location>
        <begin position="1"/>
        <end position="58"/>
    </location>
</feature>
<dbReference type="Proteomes" id="UP000658202">
    <property type="component" value="Unassembled WGS sequence"/>
</dbReference>
<evidence type="ECO:0000259" key="2">
    <source>
        <dbReference type="PROSITE" id="PS50110"/>
    </source>
</evidence>
<organism evidence="5 6">
    <name type="scientific">Epilithonimonas arachidiradicis</name>
    <dbReference type="NCBI Taxonomy" id="1617282"/>
    <lineage>
        <taxon>Bacteria</taxon>
        <taxon>Pseudomonadati</taxon>
        <taxon>Bacteroidota</taxon>
        <taxon>Flavobacteriia</taxon>
        <taxon>Flavobacteriales</taxon>
        <taxon>Weeksellaceae</taxon>
        <taxon>Chryseobacterium group</taxon>
        <taxon>Epilithonimonas</taxon>
    </lineage>
</organism>
<evidence type="ECO:0000313" key="4">
    <source>
        <dbReference type="EMBL" id="GGG59376.1"/>
    </source>
</evidence>
<comment type="caution">
    <text evidence="5">The sequence shown here is derived from an EMBL/GenBank/DDBJ whole genome shotgun (WGS) entry which is preliminary data.</text>
</comment>
<dbReference type="AlphaFoldDB" id="A0A420D9I3"/>
<dbReference type="PANTHER" id="PTHR37299">
    <property type="entry name" value="TRANSCRIPTIONAL REGULATOR-RELATED"/>
    <property type="match status" value="1"/>
</dbReference>
<dbReference type="InterPro" id="IPR001789">
    <property type="entry name" value="Sig_transdc_resp-reg_receiver"/>
</dbReference>
<evidence type="ECO:0000259" key="3">
    <source>
        <dbReference type="PROSITE" id="PS50930"/>
    </source>
</evidence>
<dbReference type="Gene3D" id="2.40.50.1020">
    <property type="entry name" value="LytTr DNA-binding domain"/>
    <property type="match status" value="1"/>
</dbReference>
<gene>
    <name evidence="5" type="ORF">BXY58_2115</name>
    <name evidence="4" type="ORF">GCM10007332_21300</name>
</gene>
<dbReference type="Gene3D" id="3.40.50.2300">
    <property type="match status" value="1"/>
</dbReference>
<comment type="caution">
    <text evidence="1">Lacks conserved residue(s) required for the propagation of feature annotation.</text>
</comment>
<sequence length="174" mass="20610">MPEVTGIDWLNTIKDPPKVVIVSAYEQYALKGYEYNVVDYLIKPVSFDRFLKSVNKVHHIFEQEKRTDEKDYFFVKSGKQLKKINMQELLFIESMENYVIIHMLNTREIIYTTLKQMLNSLPEKLFLQVHRSFVVNIQHIRSVEGNQLFVGKNHIPISRSCKEKVIKEISRVDF</sequence>
<dbReference type="RefSeq" id="WP_120213738.1">
    <property type="nucleotide sequence ID" value="NZ_BMCW01000004.1"/>
</dbReference>
<dbReference type="GO" id="GO:0000156">
    <property type="term" value="F:phosphorelay response regulator activity"/>
    <property type="evidence" value="ECO:0007669"/>
    <property type="project" value="InterPro"/>
</dbReference>
<dbReference type="SMART" id="SM00850">
    <property type="entry name" value="LytTR"/>
    <property type="match status" value="1"/>
</dbReference>
<dbReference type="OrthoDB" id="2168082at2"/>
<accession>A0A420D9I3</accession>
<proteinExistence type="predicted"/>
<dbReference type="PROSITE" id="PS50930">
    <property type="entry name" value="HTH_LYTTR"/>
    <property type="match status" value="1"/>
</dbReference>
<reference evidence="4" key="1">
    <citation type="journal article" date="2014" name="Int. J. Syst. Evol. Microbiol.">
        <title>Complete genome of a new Firmicutes species belonging to the dominant human colonic microbiota ('Ruminococcus bicirculans') reveals two chromosomes and a selective capacity to utilize plant glucans.</title>
        <authorList>
            <consortium name="NISC Comparative Sequencing Program"/>
            <person name="Wegmann U."/>
            <person name="Louis P."/>
            <person name="Goesmann A."/>
            <person name="Henrissat B."/>
            <person name="Duncan S.H."/>
            <person name="Flint H.J."/>
        </authorList>
    </citation>
    <scope>NUCLEOTIDE SEQUENCE</scope>
    <source>
        <strain evidence="4">CCM 8490</strain>
    </source>
</reference>
<keyword evidence="7" id="KW-1185">Reference proteome</keyword>
<dbReference type="GO" id="GO:0003677">
    <property type="term" value="F:DNA binding"/>
    <property type="evidence" value="ECO:0007669"/>
    <property type="project" value="InterPro"/>
</dbReference>
<dbReference type="PROSITE" id="PS50110">
    <property type="entry name" value="RESPONSE_REGULATORY"/>
    <property type="match status" value="1"/>
</dbReference>
<reference evidence="4" key="4">
    <citation type="submission" date="2024-05" db="EMBL/GenBank/DDBJ databases">
        <authorList>
            <person name="Sun Q."/>
            <person name="Sedlacek I."/>
        </authorList>
    </citation>
    <scope>NUCLEOTIDE SEQUENCE</scope>
    <source>
        <strain evidence="4">CCM 8490</strain>
    </source>
</reference>
<dbReference type="PANTHER" id="PTHR37299:SF1">
    <property type="entry name" value="STAGE 0 SPORULATION PROTEIN A HOMOLOG"/>
    <property type="match status" value="1"/>
</dbReference>
<evidence type="ECO:0000256" key="1">
    <source>
        <dbReference type="PROSITE-ProRule" id="PRU00169"/>
    </source>
</evidence>
<dbReference type="InterPro" id="IPR046947">
    <property type="entry name" value="LytR-like"/>
</dbReference>
<name>A0A420D9I3_9FLAO</name>
<dbReference type="Proteomes" id="UP000285906">
    <property type="component" value="Unassembled WGS sequence"/>
</dbReference>
<dbReference type="InterPro" id="IPR011006">
    <property type="entry name" value="CheY-like_superfamily"/>
</dbReference>
<reference evidence="5 6" key="2">
    <citation type="submission" date="2018-09" db="EMBL/GenBank/DDBJ databases">
        <title>Genomic Encyclopedia of Archaeal and Bacterial Type Strains, Phase II (KMG-II): from individual species to whole genera.</title>
        <authorList>
            <person name="Goeker M."/>
        </authorList>
    </citation>
    <scope>NUCLEOTIDE SEQUENCE [LARGE SCALE GENOMIC DNA]</scope>
    <source>
        <strain evidence="5 6">DSM 27620</strain>
    </source>
</reference>
<dbReference type="EMBL" id="RAQH01000005">
    <property type="protein sequence ID" value="RKE87238.1"/>
    <property type="molecule type" value="Genomic_DNA"/>
</dbReference>
<dbReference type="EMBL" id="BMCW01000004">
    <property type="protein sequence ID" value="GGG59376.1"/>
    <property type="molecule type" value="Genomic_DNA"/>
</dbReference>
<protein>
    <submittedName>
        <fullName evidence="5">LytTR family two component transcriptional regulator</fullName>
    </submittedName>
</protein>
<evidence type="ECO:0000313" key="7">
    <source>
        <dbReference type="Proteomes" id="UP000658202"/>
    </source>
</evidence>
<dbReference type="Pfam" id="PF04397">
    <property type="entry name" value="LytTR"/>
    <property type="match status" value="1"/>
</dbReference>
<feature type="domain" description="HTH LytTR-type" evidence="3">
    <location>
        <begin position="73"/>
        <end position="172"/>
    </location>
</feature>
<evidence type="ECO:0000313" key="6">
    <source>
        <dbReference type="Proteomes" id="UP000285906"/>
    </source>
</evidence>
<dbReference type="InterPro" id="IPR007492">
    <property type="entry name" value="LytTR_DNA-bd_dom"/>
</dbReference>
<reference evidence="7" key="3">
    <citation type="journal article" date="2019" name="Int. J. Syst. Evol. Microbiol.">
        <title>The Global Catalogue of Microorganisms (GCM) 10K type strain sequencing project: providing services to taxonomists for standard genome sequencing and annotation.</title>
        <authorList>
            <consortium name="The Broad Institute Genomics Platform"/>
            <consortium name="The Broad Institute Genome Sequencing Center for Infectious Disease"/>
            <person name="Wu L."/>
            <person name="Ma J."/>
        </authorList>
    </citation>
    <scope>NUCLEOTIDE SEQUENCE [LARGE SCALE GENOMIC DNA]</scope>
    <source>
        <strain evidence="7">CCM 8490</strain>
    </source>
</reference>
<dbReference type="SUPFAM" id="SSF52172">
    <property type="entry name" value="CheY-like"/>
    <property type="match status" value="1"/>
</dbReference>
<evidence type="ECO:0000313" key="5">
    <source>
        <dbReference type="EMBL" id="RKE87238.1"/>
    </source>
</evidence>